<dbReference type="GO" id="GO:0000209">
    <property type="term" value="P:protein polyubiquitination"/>
    <property type="evidence" value="ECO:0007669"/>
    <property type="project" value="TreeGrafter"/>
</dbReference>
<dbReference type="Proteomes" id="UP000599109">
    <property type="component" value="Unassembled WGS sequence"/>
</dbReference>
<gene>
    <name evidence="3" type="ORF">JJ685_11330</name>
</gene>
<dbReference type="EMBL" id="JAEQNE010000002">
    <property type="protein sequence ID" value="MBL0391728.1"/>
    <property type="molecule type" value="Genomic_DNA"/>
</dbReference>
<accession>A0A937CTL5</accession>
<dbReference type="AlphaFoldDB" id="A0A937CTL5"/>
<dbReference type="InterPro" id="IPR050952">
    <property type="entry name" value="TRIM-NHL_E3_ligases"/>
</dbReference>
<dbReference type="PANTHER" id="PTHR24104:SF25">
    <property type="entry name" value="PROTEIN LIN-41"/>
    <property type="match status" value="1"/>
</dbReference>
<evidence type="ECO:0000256" key="2">
    <source>
        <dbReference type="PROSITE-ProRule" id="PRU00504"/>
    </source>
</evidence>
<evidence type="ECO:0000256" key="1">
    <source>
        <dbReference type="ARBA" id="ARBA00022737"/>
    </source>
</evidence>
<feature type="repeat" description="NHL" evidence="2">
    <location>
        <begin position="121"/>
        <end position="162"/>
    </location>
</feature>
<reference evidence="3 4" key="1">
    <citation type="journal article" date="2017" name="Int. J. Syst. Evol. Microbiol.">
        <title>Ramlibacter monticola sp. nov., isolated from forest soil.</title>
        <authorList>
            <person name="Chaudhary D.K."/>
            <person name="Kim J."/>
        </authorList>
    </citation>
    <scope>NUCLEOTIDE SEQUENCE [LARGE SCALE GENOMIC DNA]</scope>
    <source>
        <strain evidence="3 4">KACC 19175</strain>
    </source>
</reference>
<keyword evidence="1" id="KW-0677">Repeat</keyword>
<evidence type="ECO:0000313" key="4">
    <source>
        <dbReference type="Proteomes" id="UP000599109"/>
    </source>
</evidence>
<evidence type="ECO:0000313" key="3">
    <source>
        <dbReference type="EMBL" id="MBL0391728.1"/>
    </source>
</evidence>
<name>A0A937CTL5_9BURK</name>
<comment type="caution">
    <text evidence="3">The sequence shown here is derived from an EMBL/GenBank/DDBJ whole genome shotgun (WGS) entry which is preliminary data.</text>
</comment>
<dbReference type="RefSeq" id="WP_201674336.1">
    <property type="nucleotide sequence ID" value="NZ_JAEQNE010000002.1"/>
</dbReference>
<dbReference type="InterPro" id="IPR001258">
    <property type="entry name" value="NHL_repeat"/>
</dbReference>
<dbReference type="InterPro" id="IPR011042">
    <property type="entry name" value="6-blade_b-propeller_TolB-like"/>
</dbReference>
<dbReference type="GO" id="GO:0043161">
    <property type="term" value="P:proteasome-mediated ubiquitin-dependent protein catabolic process"/>
    <property type="evidence" value="ECO:0007669"/>
    <property type="project" value="TreeGrafter"/>
</dbReference>
<keyword evidence="4" id="KW-1185">Reference proteome</keyword>
<dbReference type="Gene3D" id="2.120.10.30">
    <property type="entry name" value="TolB, C-terminal domain"/>
    <property type="match status" value="2"/>
</dbReference>
<dbReference type="PANTHER" id="PTHR24104">
    <property type="entry name" value="E3 UBIQUITIN-PROTEIN LIGASE NHLRC1-RELATED"/>
    <property type="match status" value="1"/>
</dbReference>
<feature type="repeat" description="NHL" evidence="2">
    <location>
        <begin position="262"/>
        <end position="305"/>
    </location>
</feature>
<dbReference type="PROSITE" id="PS51125">
    <property type="entry name" value="NHL"/>
    <property type="match status" value="3"/>
</dbReference>
<proteinExistence type="predicted"/>
<dbReference type="GO" id="GO:0008270">
    <property type="term" value="F:zinc ion binding"/>
    <property type="evidence" value="ECO:0007669"/>
    <property type="project" value="UniProtKB-KW"/>
</dbReference>
<dbReference type="SUPFAM" id="SSF101898">
    <property type="entry name" value="NHL repeat"/>
    <property type="match status" value="1"/>
</dbReference>
<dbReference type="GO" id="GO:0061630">
    <property type="term" value="F:ubiquitin protein ligase activity"/>
    <property type="evidence" value="ECO:0007669"/>
    <property type="project" value="TreeGrafter"/>
</dbReference>
<organism evidence="3 4">
    <name type="scientific">Ramlibacter monticola</name>
    <dbReference type="NCBI Taxonomy" id="1926872"/>
    <lineage>
        <taxon>Bacteria</taxon>
        <taxon>Pseudomonadati</taxon>
        <taxon>Pseudomonadota</taxon>
        <taxon>Betaproteobacteria</taxon>
        <taxon>Burkholderiales</taxon>
        <taxon>Comamonadaceae</taxon>
        <taxon>Ramlibacter</taxon>
    </lineage>
</organism>
<sequence length="367" mass="39901">MPLGSTNERRMLLLGLAGSGLLASCAVVPPEASRDQDQGDLLWPAPPEQPRFAYETALRNLGDITEPTEEEKLRARLTGVGRADGKALAKPSSIAAREGRIFVGDSIRRSILVFDVPRRKVFQFGLRPPGTLAKPTAIALDRGGKLYVADASLRKVFVYDRLGLHLQTIGQPGELHRPTGVAASPDGSLVYVIDRSDNESEQHRVMIYDAEGKLVRELGRRGRREGEFNLPVQAAVTGDGLLHVLDAGNFRVQTFDAEGKFLRSFGQVGTGLGQFARPRNLACDDDGRLYVTDGAFGNLQIFTPAGELLLAVGRGSRRDLPGCYGLISGVAVDETGRIYVADQLFSKVEVLRRLSDQEGRKLLQARG</sequence>
<protein>
    <submittedName>
        <fullName evidence="3">6-bladed beta-propeller</fullName>
    </submittedName>
</protein>
<feature type="repeat" description="NHL" evidence="2">
    <location>
        <begin position="215"/>
        <end position="258"/>
    </location>
</feature>
<dbReference type="Pfam" id="PF17170">
    <property type="entry name" value="DUF5128"/>
    <property type="match status" value="1"/>
</dbReference>